<comment type="caution">
    <text evidence="2">The sequence shown here is derived from an EMBL/GenBank/DDBJ whole genome shotgun (WGS) entry which is preliminary data.</text>
</comment>
<sequence length="101" mass="11950">MGCTYAVRGFDFDYVGILWMSDLVWRTNRWCVDPQHVHESGVINTASRARRERDPDTEARDQLLQSVKQAYRILLTRALRGVYLWIEDEETRKHLKQAVKI</sequence>
<reference evidence="2 3" key="1">
    <citation type="submission" date="2013-10" db="EMBL/GenBank/DDBJ databases">
        <title>Salinisphaera orenii MK-B5 Genome Sequencing.</title>
        <authorList>
            <person name="Lai Q."/>
            <person name="Li C."/>
            <person name="Shao Z."/>
        </authorList>
    </citation>
    <scope>NUCLEOTIDE SEQUENCE [LARGE SCALE GENOMIC DNA]</scope>
    <source>
        <strain evidence="2 3">MK-B5</strain>
    </source>
</reference>
<evidence type="ECO:0000259" key="1">
    <source>
        <dbReference type="Pfam" id="PF09848"/>
    </source>
</evidence>
<dbReference type="InterPro" id="IPR018647">
    <property type="entry name" value="SLFN_3-like_DNA/RNA_helicase"/>
</dbReference>
<organism evidence="2 3">
    <name type="scientific">Salinisphaera orenii MK-B5</name>
    <dbReference type="NCBI Taxonomy" id="856730"/>
    <lineage>
        <taxon>Bacteria</taxon>
        <taxon>Pseudomonadati</taxon>
        <taxon>Pseudomonadota</taxon>
        <taxon>Gammaproteobacteria</taxon>
        <taxon>Salinisphaerales</taxon>
        <taxon>Salinisphaeraceae</taxon>
        <taxon>Salinisphaera</taxon>
    </lineage>
</organism>
<gene>
    <name evidence="2" type="ORF">SAOR_09580</name>
</gene>
<proteinExistence type="predicted"/>
<evidence type="ECO:0000313" key="2">
    <source>
        <dbReference type="EMBL" id="ROO27062.1"/>
    </source>
</evidence>
<dbReference type="Proteomes" id="UP000283993">
    <property type="component" value="Unassembled WGS sequence"/>
</dbReference>
<dbReference type="Pfam" id="PF09848">
    <property type="entry name" value="SLFN-g3_helicase"/>
    <property type="match status" value="1"/>
</dbReference>
<name>A0A423PND9_9GAMM</name>
<evidence type="ECO:0000313" key="3">
    <source>
        <dbReference type="Proteomes" id="UP000283993"/>
    </source>
</evidence>
<keyword evidence="3" id="KW-1185">Reference proteome</keyword>
<dbReference type="AlphaFoldDB" id="A0A423PND9"/>
<dbReference type="EMBL" id="AYKH01000016">
    <property type="protein sequence ID" value="ROO27062.1"/>
    <property type="molecule type" value="Genomic_DNA"/>
</dbReference>
<protein>
    <recommendedName>
        <fullName evidence="1">Schlafen group 3-like DNA/RNA helicase domain-containing protein</fullName>
    </recommendedName>
</protein>
<accession>A0A423PND9</accession>
<feature type="domain" description="Schlafen group 3-like DNA/RNA helicase" evidence="1">
    <location>
        <begin position="1"/>
        <end position="88"/>
    </location>
</feature>